<dbReference type="GO" id="GO:0046677">
    <property type="term" value="P:response to antibiotic"/>
    <property type="evidence" value="ECO:0007669"/>
    <property type="project" value="InterPro"/>
</dbReference>
<dbReference type="AlphaFoldDB" id="A0AAE3NXK0"/>
<dbReference type="GO" id="GO:0008800">
    <property type="term" value="F:beta-lactamase activity"/>
    <property type="evidence" value="ECO:0007669"/>
    <property type="project" value="UniProtKB-EC"/>
</dbReference>
<comment type="caution">
    <text evidence="5">The sequence shown here is derived from an EMBL/GenBank/DDBJ whole genome shotgun (WGS) entry which is preliminary data.</text>
</comment>
<evidence type="ECO:0000256" key="2">
    <source>
        <dbReference type="ARBA" id="ARBA00009009"/>
    </source>
</evidence>
<evidence type="ECO:0000256" key="1">
    <source>
        <dbReference type="ARBA" id="ARBA00001526"/>
    </source>
</evidence>
<feature type="domain" description="Beta-lactamase class A catalytic" evidence="4">
    <location>
        <begin position="47"/>
        <end position="252"/>
    </location>
</feature>
<keyword evidence="5" id="KW-0378">Hydrolase</keyword>
<dbReference type="InterPro" id="IPR012338">
    <property type="entry name" value="Beta-lactam/transpept-like"/>
</dbReference>
<comment type="catalytic activity">
    <reaction evidence="1">
        <text>a beta-lactam + H2O = a substituted beta-amino acid</text>
        <dbReference type="Rhea" id="RHEA:20401"/>
        <dbReference type="ChEBI" id="CHEBI:15377"/>
        <dbReference type="ChEBI" id="CHEBI:35627"/>
        <dbReference type="ChEBI" id="CHEBI:140347"/>
        <dbReference type="EC" id="3.5.2.6"/>
    </reaction>
</comment>
<proteinExistence type="inferred from homology"/>
<dbReference type="PANTHER" id="PTHR35333">
    <property type="entry name" value="BETA-LACTAMASE"/>
    <property type="match status" value="1"/>
</dbReference>
<keyword evidence="6" id="KW-1185">Reference proteome</keyword>
<evidence type="ECO:0000259" key="4">
    <source>
        <dbReference type="Pfam" id="PF13354"/>
    </source>
</evidence>
<comment type="similarity">
    <text evidence="2">Belongs to the class-A beta-lactamase family.</text>
</comment>
<dbReference type="EMBL" id="JARGDL010000018">
    <property type="protein sequence ID" value="MDF1612806.1"/>
    <property type="molecule type" value="Genomic_DNA"/>
</dbReference>
<evidence type="ECO:0000256" key="3">
    <source>
        <dbReference type="ARBA" id="ARBA00012865"/>
    </source>
</evidence>
<gene>
    <name evidence="5" type="ORF">P0M35_11640</name>
</gene>
<organism evidence="5 6">
    <name type="scientific">Stygiobacter electus</name>
    <dbReference type="NCBI Taxonomy" id="3032292"/>
    <lineage>
        <taxon>Bacteria</taxon>
        <taxon>Pseudomonadati</taxon>
        <taxon>Ignavibacteriota</taxon>
        <taxon>Ignavibacteria</taxon>
        <taxon>Ignavibacteriales</taxon>
        <taxon>Melioribacteraceae</taxon>
        <taxon>Stygiobacter</taxon>
    </lineage>
</organism>
<dbReference type="Gene3D" id="3.40.710.10">
    <property type="entry name" value="DD-peptidase/beta-lactamase superfamily"/>
    <property type="match status" value="1"/>
</dbReference>
<evidence type="ECO:0000313" key="5">
    <source>
        <dbReference type="EMBL" id="MDF1612806.1"/>
    </source>
</evidence>
<dbReference type="SUPFAM" id="SSF56601">
    <property type="entry name" value="beta-lactamase/transpeptidase-like"/>
    <property type="match status" value="1"/>
</dbReference>
<dbReference type="Pfam" id="PF13354">
    <property type="entry name" value="Beta-lactamase2"/>
    <property type="match status" value="1"/>
</dbReference>
<dbReference type="Proteomes" id="UP001221302">
    <property type="component" value="Unassembled WGS sequence"/>
</dbReference>
<dbReference type="RefSeq" id="WP_321536577.1">
    <property type="nucleotide sequence ID" value="NZ_JARGDL010000018.1"/>
</dbReference>
<name>A0AAE3NXK0_9BACT</name>
<dbReference type="PANTHER" id="PTHR35333:SF3">
    <property type="entry name" value="BETA-LACTAMASE-TYPE TRANSPEPTIDASE FOLD CONTAINING PROTEIN"/>
    <property type="match status" value="1"/>
</dbReference>
<dbReference type="EC" id="3.5.2.6" evidence="3"/>
<reference evidence="5" key="1">
    <citation type="submission" date="2023-03" db="EMBL/GenBank/DDBJ databases">
        <title>Stygiobacter electus gen. nov., sp. nov., facultatively anaerobic thermotolerant bacterium of the class Ignavibacteria from a well of Yessentuki mineral water deposit.</title>
        <authorList>
            <person name="Podosokorskaya O.A."/>
            <person name="Elcheninov A.G."/>
            <person name="Petrova N.F."/>
            <person name="Zavarzina D.G."/>
            <person name="Kublanov I.V."/>
            <person name="Merkel A.Y."/>
        </authorList>
    </citation>
    <scope>NUCLEOTIDE SEQUENCE</scope>
    <source>
        <strain evidence="5">09-Me</strain>
    </source>
</reference>
<evidence type="ECO:0000313" key="6">
    <source>
        <dbReference type="Proteomes" id="UP001221302"/>
    </source>
</evidence>
<sequence length="278" mass="32168">MKKHILIFLLMIFSVNKYYSQSLIELDDYINKIKDSVEISLLAQDENGKILYEVNSNKKVPSASIIKIPILISLFEEVEKGNISLQEKYLFTKEDIAREDEESHKNYIDKELTIEFLAKEMIRVSDNSATNILIKRLGFDKINNSIKVKGLALTQLNRLMMDFEAIKFGKQNYTSAFEINKLLLLIKQKKILSTEMNKKFIDFLFLCDDNSTIPKLLPKNVLVAHKTGTLDYLRADAGIIFSRNPIILSIFVEKFRTQEEAEKIIATISNYIYKIFCD</sequence>
<dbReference type="InterPro" id="IPR000871">
    <property type="entry name" value="Beta-lactam_class-A"/>
</dbReference>
<dbReference type="GO" id="GO:0030655">
    <property type="term" value="P:beta-lactam antibiotic catabolic process"/>
    <property type="evidence" value="ECO:0007669"/>
    <property type="project" value="InterPro"/>
</dbReference>
<dbReference type="InterPro" id="IPR045155">
    <property type="entry name" value="Beta-lactam_cat"/>
</dbReference>
<accession>A0AAE3NXK0</accession>
<protein>
    <recommendedName>
        <fullName evidence="3">beta-lactamase</fullName>
        <ecNumber evidence="3">3.5.2.6</ecNumber>
    </recommendedName>
</protein>